<keyword evidence="1" id="KW-0732">Signal</keyword>
<comment type="caution">
    <text evidence="4">The sequence shown here is derived from an EMBL/GenBank/DDBJ whole genome shotgun (WGS) entry which is preliminary data.</text>
</comment>
<dbReference type="OrthoDB" id="5344254at2759"/>
<dbReference type="InterPro" id="IPR056402">
    <property type="entry name" value="DA_N"/>
</dbReference>
<feature type="signal peptide" evidence="1">
    <location>
        <begin position="1"/>
        <end position="19"/>
    </location>
</feature>
<dbReference type="InterPro" id="IPR057722">
    <property type="entry name" value="AsqO/PenF-like_C"/>
</dbReference>
<dbReference type="SUPFAM" id="SSF159245">
    <property type="entry name" value="AttH-like"/>
    <property type="match status" value="1"/>
</dbReference>
<feature type="chain" id="PRO_5040431401" description="Hydroxyneurosporene synthase" evidence="1">
    <location>
        <begin position="20"/>
        <end position="370"/>
    </location>
</feature>
<reference evidence="4" key="1">
    <citation type="journal article" date="2021" name="Nat. Commun.">
        <title>Genetic determinants of endophytism in the Arabidopsis root mycobiome.</title>
        <authorList>
            <person name="Mesny F."/>
            <person name="Miyauchi S."/>
            <person name="Thiergart T."/>
            <person name="Pickel B."/>
            <person name="Atanasova L."/>
            <person name="Karlsson M."/>
            <person name="Huettel B."/>
            <person name="Barry K.W."/>
            <person name="Haridas S."/>
            <person name="Chen C."/>
            <person name="Bauer D."/>
            <person name="Andreopoulos W."/>
            <person name="Pangilinan J."/>
            <person name="LaButti K."/>
            <person name="Riley R."/>
            <person name="Lipzen A."/>
            <person name="Clum A."/>
            <person name="Drula E."/>
            <person name="Henrissat B."/>
            <person name="Kohler A."/>
            <person name="Grigoriev I.V."/>
            <person name="Martin F.M."/>
            <person name="Hacquard S."/>
        </authorList>
    </citation>
    <scope>NUCLEOTIDE SEQUENCE</scope>
    <source>
        <strain evidence="4">MPI-CAGE-AT-0147</strain>
    </source>
</reference>
<evidence type="ECO:0008006" key="6">
    <source>
        <dbReference type="Google" id="ProtNLM"/>
    </source>
</evidence>
<organism evidence="4 5">
    <name type="scientific">Dactylonectria macrodidyma</name>
    <dbReference type="NCBI Taxonomy" id="307937"/>
    <lineage>
        <taxon>Eukaryota</taxon>
        <taxon>Fungi</taxon>
        <taxon>Dikarya</taxon>
        <taxon>Ascomycota</taxon>
        <taxon>Pezizomycotina</taxon>
        <taxon>Sordariomycetes</taxon>
        <taxon>Hypocreomycetidae</taxon>
        <taxon>Hypocreales</taxon>
        <taxon>Nectriaceae</taxon>
        <taxon>Dactylonectria</taxon>
    </lineage>
</organism>
<dbReference type="Pfam" id="PF24137">
    <property type="entry name" value="DA_N"/>
    <property type="match status" value="1"/>
</dbReference>
<dbReference type="EMBL" id="JAGMUV010000009">
    <property type="protein sequence ID" value="KAH7143428.1"/>
    <property type="molecule type" value="Genomic_DNA"/>
</dbReference>
<feature type="domain" description="Diels-Alderase N-terminal" evidence="2">
    <location>
        <begin position="19"/>
        <end position="224"/>
    </location>
</feature>
<accession>A0A9P9ER54</accession>
<evidence type="ECO:0000313" key="5">
    <source>
        <dbReference type="Proteomes" id="UP000738349"/>
    </source>
</evidence>
<protein>
    <recommendedName>
        <fullName evidence="6">Hydroxyneurosporene synthase</fullName>
    </recommendedName>
</protein>
<sequence>MAILKMTVALSALLLIAEALVDTVYIPPTMHEGATTIEELSTVGNLDGFKIQTAANSSSYDYWWFDLVSTTDDAALNIVFYNAGDIGNPQPTAVEVSGVFANGTRFLNQILSPYGAVISNGPDGVSGQWLGTGASFRGTNLEEPDITYQVKFDSPKLGVEGTVQLQSRAPAHYPCDPNVPGVTQLHLERFFWSNAVPDADVVVDLNINGTGVSFTGIGYHDKNWGDKTVLQSPKFWDWGHTRLGPYSLVWYDLLDYHNNEYHRSYIAKDGEILVVSCDESSLVTRPWGGNSTWPPALGLNQVNGVVSTFELPDGKSFVVNVTKQFITYDQLVYTRAVGWAEGFVEGTNETFKGRAFFDEFTYGMLFNPPA</sequence>
<evidence type="ECO:0000313" key="4">
    <source>
        <dbReference type="EMBL" id="KAH7143428.1"/>
    </source>
</evidence>
<dbReference type="Pfam" id="PF25581">
    <property type="entry name" value="AsqO_C"/>
    <property type="match status" value="1"/>
</dbReference>
<dbReference type="Proteomes" id="UP000738349">
    <property type="component" value="Unassembled WGS sequence"/>
</dbReference>
<keyword evidence="5" id="KW-1185">Reference proteome</keyword>
<evidence type="ECO:0000259" key="2">
    <source>
        <dbReference type="Pfam" id="PF24137"/>
    </source>
</evidence>
<dbReference type="AlphaFoldDB" id="A0A9P9ER54"/>
<feature type="domain" description="AsqO/PenF-like C-terminal" evidence="3">
    <location>
        <begin position="232"/>
        <end position="360"/>
    </location>
</feature>
<proteinExistence type="predicted"/>
<evidence type="ECO:0000256" key="1">
    <source>
        <dbReference type="SAM" id="SignalP"/>
    </source>
</evidence>
<gene>
    <name evidence="4" type="ORF">EDB81DRAFT_884042</name>
</gene>
<evidence type="ECO:0000259" key="3">
    <source>
        <dbReference type="Pfam" id="PF25581"/>
    </source>
</evidence>
<name>A0A9P9ER54_9HYPO</name>